<accession>A0ABN7LTU8</accession>
<evidence type="ECO:0000313" key="1">
    <source>
        <dbReference type="EMBL" id="CAE6769198.1"/>
    </source>
</evidence>
<dbReference type="Proteomes" id="UP000673821">
    <property type="component" value="Unassembled WGS sequence"/>
</dbReference>
<gene>
    <name evidence="1" type="ORF">R69776_03759</name>
</gene>
<keyword evidence="2" id="KW-1185">Reference proteome</keyword>
<dbReference type="Gene3D" id="3.20.20.450">
    <property type="entry name" value="EAL domain"/>
    <property type="match status" value="1"/>
</dbReference>
<evidence type="ECO:0008006" key="3">
    <source>
        <dbReference type="Google" id="ProtNLM"/>
    </source>
</evidence>
<protein>
    <recommendedName>
        <fullName evidence="3">Diguanylate phosphodiesterase</fullName>
    </recommendedName>
</protein>
<name>A0ABN7LTU8_9BURK</name>
<dbReference type="InterPro" id="IPR035919">
    <property type="entry name" value="EAL_sf"/>
</dbReference>
<reference evidence="1 2" key="1">
    <citation type="submission" date="2021-02" db="EMBL/GenBank/DDBJ databases">
        <authorList>
            <person name="Vanwijnsberghe S."/>
        </authorList>
    </citation>
    <scope>NUCLEOTIDE SEQUENCE [LARGE SCALE GENOMIC DNA]</scope>
    <source>
        <strain evidence="1 2">R-69776</strain>
    </source>
</reference>
<dbReference type="SUPFAM" id="SSF141868">
    <property type="entry name" value="EAL domain-like"/>
    <property type="match status" value="1"/>
</dbReference>
<organism evidence="1 2">
    <name type="scientific">Paraburkholderia nemoris</name>
    <dbReference type="NCBI Taxonomy" id="2793076"/>
    <lineage>
        <taxon>Bacteria</taxon>
        <taxon>Pseudomonadati</taxon>
        <taxon>Pseudomonadota</taxon>
        <taxon>Betaproteobacteria</taxon>
        <taxon>Burkholderiales</taxon>
        <taxon>Burkholderiaceae</taxon>
        <taxon>Paraburkholderia</taxon>
    </lineage>
</organism>
<evidence type="ECO:0000313" key="2">
    <source>
        <dbReference type="Proteomes" id="UP000673821"/>
    </source>
</evidence>
<sequence>MRQPSRVAERRVRTYRHPFAYMIPPTIPNLIARAADHPFLGEHLVMGTGVHSDVALAQFGGVELASAYEPIFDISVHALAQSLSSGAEGVDRFGDELGFQAVTQRLDGAPFDAFDPFDHIADDQELVALDRMSRALHAINFFGAQRHGLLFLRVHERLLKSVKYDHGLHFSSVLLSFGLNPSRVVIELPAAAVAHKTFLGYLTTSYQRYGFKVAGNLSNAGQILSVSETARLDFIKMDAAVALRDAMVKPLVGYASRLRVPLIFNRVMDEPQFLALQQYDVRFVQGPLFTAHYHDRAV</sequence>
<proteinExistence type="predicted"/>
<comment type="caution">
    <text evidence="1">The sequence shown here is derived from an EMBL/GenBank/DDBJ whole genome shotgun (WGS) entry which is preliminary data.</text>
</comment>
<dbReference type="EMBL" id="CAJNBH010000010">
    <property type="protein sequence ID" value="CAE6769198.1"/>
    <property type="molecule type" value="Genomic_DNA"/>
</dbReference>